<evidence type="ECO:0000259" key="7">
    <source>
        <dbReference type="PROSITE" id="PS50835"/>
    </source>
</evidence>
<evidence type="ECO:0000256" key="3">
    <source>
        <dbReference type="ARBA" id="ARBA00023157"/>
    </source>
</evidence>
<feature type="domain" description="Ig-like" evidence="7">
    <location>
        <begin position="21"/>
        <end position="131"/>
    </location>
</feature>
<feature type="signal peptide" evidence="6">
    <location>
        <begin position="1"/>
        <end position="25"/>
    </location>
</feature>
<dbReference type="CDD" id="cd00096">
    <property type="entry name" value="Ig"/>
    <property type="match status" value="1"/>
</dbReference>
<gene>
    <name evidence="8" type="primary">5572094</name>
</gene>
<keyword evidence="5" id="KW-0393">Immunoglobulin domain</keyword>
<evidence type="ECO:0000313" key="9">
    <source>
        <dbReference type="Proteomes" id="UP000008820"/>
    </source>
</evidence>
<evidence type="ECO:0000313" key="8">
    <source>
        <dbReference type="EnsemblMetazoa" id="AAEL009505-PB"/>
    </source>
</evidence>
<evidence type="ECO:0000256" key="4">
    <source>
        <dbReference type="ARBA" id="ARBA00023180"/>
    </source>
</evidence>
<feature type="chain" id="PRO_5036025608" evidence="6">
    <location>
        <begin position="26"/>
        <end position="146"/>
    </location>
</feature>
<reference evidence="8" key="2">
    <citation type="submission" date="2021-02" db="UniProtKB">
        <authorList>
            <consortium name="EnsemblMetazoa"/>
        </authorList>
    </citation>
    <scope>IDENTIFICATION</scope>
    <source>
        <strain evidence="8">LVP_AGWG</strain>
    </source>
</reference>
<dbReference type="Pfam" id="PF07686">
    <property type="entry name" value="V-set"/>
    <property type="match status" value="1"/>
</dbReference>
<keyword evidence="4" id="KW-0325">Glycoprotein</keyword>
<dbReference type="InterPro" id="IPR013783">
    <property type="entry name" value="Ig-like_fold"/>
</dbReference>
<reference evidence="8 9" key="1">
    <citation type="submission" date="2017-06" db="EMBL/GenBank/DDBJ databases">
        <title>Aedes aegypti genome working group (AGWG) sequencing and assembly.</title>
        <authorList>
            <consortium name="Aedes aegypti Genome Working Group (AGWG)"/>
            <person name="Matthews B.J."/>
        </authorList>
    </citation>
    <scope>NUCLEOTIDE SEQUENCE [LARGE SCALE GENOMIC DNA]</scope>
    <source>
        <strain evidence="8 9">LVP_AGWG</strain>
    </source>
</reference>
<dbReference type="Gene3D" id="2.60.40.10">
    <property type="entry name" value="Immunoglobulins"/>
    <property type="match status" value="1"/>
</dbReference>
<dbReference type="PROSITE" id="PS50835">
    <property type="entry name" value="IG_LIKE"/>
    <property type="match status" value="1"/>
</dbReference>
<dbReference type="InterPro" id="IPR013106">
    <property type="entry name" value="Ig_V-set"/>
</dbReference>
<proteinExistence type="predicted"/>
<name>A0A1S4FMI3_AEDAE</name>
<protein>
    <submittedName>
        <fullName evidence="8">Ig-like domain-containing protein</fullName>
    </submittedName>
</protein>
<dbReference type="GO" id="GO:0005886">
    <property type="term" value="C:plasma membrane"/>
    <property type="evidence" value="ECO:0007669"/>
    <property type="project" value="TreeGrafter"/>
</dbReference>
<dbReference type="SMART" id="SM00409">
    <property type="entry name" value="IG"/>
    <property type="match status" value="1"/>
</dbReference>
<dbReference type="InterPro" id="IPR051275">
    <property type="entry name" value="Cell_adhesion_signaling"/>
</dbReference>
<keyword evidence="3" id="KW-1015">Disulfide bond</keyword>
<organism evidence="8 9">
    <name type="scientific">Aedes aegypti</name>
    <name type="common">Yellowfever mosquito</name>
    <name type="synonym">Culex aegypti</name>
    <dbReference type="NCBI Taxonomy" id="7159"/>
    <lineage>
        <taxon>Eukaryota</taxon>
        <taxon>Metazoa</taxon>
        <taxon>Ecdysozoa</taxon>
        <taxon>Arthropoda</taxon>
        <taxon>Hexapoda</taxon>
        <taxon>Insecta</taxon>
        <taxon>Pterygota</taxon>
        <taxon>Neoptera</taxon>
        <taxon>Endopterygota</taxon>
        <taxon>Diptera</taxon>
        <taxon>Nematocera</taxon>
        <taxon>Culicoidea</taxon>
        <taxon>Culicidae</taxon>
        <taxon>Culicinae</taxon>
        <taxon>Aedini</taxon>
        <taxon>Aedes</taxon>
        <taxon>Stegomyia</taxon>
    </lineage>
</organism>
<dbReference type="GO" id="GO:0050839">
    <property type="term" value="F:cell adhesion molecule binding"/>
    <property type="evidence" value="ECO:0007669"/>
    <property type="project" value="TreeGrafter"/>
</dbReference>
<dbReference type="PROSITE" id="PS51257">
    <property type="entry name" value="PROKAR_LIPOPROTEIN"/>
    <property type="match status" value="1"/>
</dbReference>
<dbReference type="PANTHER" id="PTHR11640:SF136">
    <property type="entry name" value="NEPHRIN"/>
    <property type="match status" value="1"/>
</dbReference>
<comment type="subcellular location">
    <subcellularLocation>
        <location evidence="1">Membrane</location>
        <topology evidence="1">Single-pass type I membrane protein</topology>
    </subcellularLocation>
</comment>
<dbReference type="InterPro" id="IPR007110">
    <property type="entry name" value="Ig-like_dom"/>
</dbReference>
<dbReference type="GO" id="GO:0005911">
    <property type="term" value="C:cell-cell junction"/>
    <property type="evidence" value="ECO:0007669"/>
    <property type="project" value="TreeGrafter"/>
</dbReference>
<dbReference type="GO" id="GO:0098609">
    <property type="term" value="P:cell-cell adhesion"/>
    <property type="evidence" value="ECO:0007669"/>
    <property type="project" value="TreeGrafter"/>
</dbReference>
<dbReference type="EnsemblMetazoa" id="AAEL009505-RA">
    <property type="protein sequence ID" value="AAEL009505-PA"/>
    <property type="gene ID" value="AAEL009505"/>
</dbReference>
<evidence type="ECO:0000256" key="6">
    <source>
        <dbReference type="SAM" id="SignalP"/>
    </source>
</evidence>
<dbReference type="PANTHER" id="PTHR11640">
    <property type="entry name" value="NEPHRIN"/>
    <property type="match status" value="1"/>
</dbReference>
<sequence>MRPSDSIWLTSIVVFSCIVIPQCSSRVLGELQQQAFRITPNDVEAHQGDEVVLRCEIERLAGRVQWTKDGYALGFSNEILGYPRFSLNQNHSTGVFNLRITNASVEDAASYQCQVGPAKHNQPIRAGAKLTVLGSLKAHRSGHHWN</sequence>
<keyword evidence="9" id="KW-1185">Reference proteome</keyword>
<dbReference type="InterPro" id="IPR003599">
    <property type="entry name" value="Ig_sub"/>
</dbReference>
<dbReference type="InterPro" id="IPR036179">
    <property type="entry name" value="Ig-like_dom_sf"/>
</dbReference>
<dbReference type="EnsemblMetazoa" id="AAEL009505-RB">
    <property type="protein sequence ID" value="AAEL009505-PB"/>
    <property type="gene ID" value="AAEL009505"/>
</dbReference>
<dbReference type="InParanoid" id="A0A1S4FMI3"/>
<dbReference type="AlphaFoldDB" id="A0A1S4FMI3"/>
<dbReference type="VEuPathDB" id="VectorBase:AAEL009505"/>
<evidence type="ECO:0000256" key="1">
    <source>
        <dbReference type="ARBA" id="ARBA00004479"/>
    </source>
</evidence>
<dbReference type="SUPFAM" id="SSF48726">
    <property type="entry name" value="Immunoglobulin"/>
    <property type="match status" value="1"/>
</dbReference>
<evidence type="ECO:0000256" key="5">
    <source>
        <dbReference type="ARBA" id="ARBA00023319"/>
    </source>
</evidence>
<evidence type="ECO:0000256" key="2">
    <source>
        <dbReference type="ARBA" id="ARBA00023136"/>
    </source>
</evidence>
<dbReference type="OrthoDB" id="10028801at2759"/>
<dbReference type="Proteomes" id="UP000008820">
    <property type="component" value="Chromosome 3"/>
</dbReference>
<keyword evidence="2" id="KW-0472">Membrane</keyword>
<keyword evidence="6" id="KW-0732">Signal</keyword>
<accession>A0A1S4FMI3</accession>